<dbReference type="Gene3D" id="1.10.10.10">
    <property type="entry name" value="Winged helix-like DNA-binding domain superfamily/Winged helix DNA-binding domain"/>
    <property type="match status" value="1"/>
</dbReference>
<dbReference type="FunFam" id="1.10.10.10:FF:000634">
    <property type="entry name" value="HTH-type transcriptional regulator MmpR5"/>
    <property type="match status" value="1"/>
</dbReference>
<evidence type="ECO:0000256" key="2">
    <source>
        <dbReference type="ARBA" id="ARBA00023125"/>
    </source>
</evidence>
<dbReference type="PANTHER" id="PTHR38465:SF2">
    <property type="entry name" value="HTH-TYPE TRANSCRIPTIONAL REGULATOR MMPR5"/>
    <property type="match status" value="1"/>
</dbReference>
<name>A0A655IAM6_MYCTX</name>
<gene>
    <name evidence="4" type="ORF">ERS007720_00664</name>
</gene>
<dbReference type="InterPro" id="IPR036388">
    <property type="entry name" value="WH-like_DNA-bd_sf"/>
</dbReference>
<dbReference type="InterPro" id="IPR052362">
    <property type="entry name" value="HTH-GbsR_regulator"/>
</dbReference>
<proteinExistence type="predicted"/>
<dbReference type="EMBL" id="CSAJ01000052">
    <property type="protein sequence ID" value="COV65877.1"/>
    <property type="molecule type" value="Genomic_DNA"/>
</dbReference>
<organism evidence="4 5">
    <name type="scientific">Mycobacterium tuberculosis</name>
    <dbReference type="NCBI Taxonomy" id="1773"/>
    <lineage>
        <taxon>Bacteria</taxon>
        <taxon>Bacillati</taxon>
        <taxon>Actinomycetota</taxon>
        <taxon>Actinomycetes</taxon>
        <taxon>Mycobacteriales</taxon>
        <taxon>Mycobacteriaceae</taxon>
        <taxon>Mycobacterium</taxon>
        <taxon>Mycobacterium tuberculosis complex</taxon>
    </lineage>
</organism>
<evidence type="ECO:0000256" key="1">
    <source>
        <dbReference type="ARBA" id="ARBA00023015"/>
    </source>
</evidence>
<reference evidence="4 5" key="1">
    <citation type="submission" date="2015-03" db="EMBL/GenBank/DDBJ databases">
        <authorList>
            <consortium name="Pathogen Informatics"/>
        </authorList>
    </citation>
    <scope>NUCLEOTIDE SEQUENCE [LARGE SCALE GENOMIC DNA]</scope>
    <source>
        <strain evidence="4 5">M09401471</strain>
    </source>
</reference>
<dbReference type="PANTHER" id="PTHR38465">
    <property type="entry name" value="HTH-TYPE TRANSCRIPTIONAL REGULATOR MJ1563-RELATED"/>
    <property type="match status" value="1"/>
</dbReference>
<keyword evidence="2" id="KW-0238">DNA-binding</keyword>
<dbReference type="GO" id="GO:0003677">
    <property type="term" value="F:DNA binding"/>
    <property type="evidence" value="ECO:0007669"/>
    <property type="project" value="UniProtKB-KW"/>
</dbReference>
<evidence type="ECO:0000313" key="4">
    <source>
        <dbReference type="EMBL" id="COV65877.1"/>
    </source>
</evidence>
<evidence type="ECO:0000256" key="3">
    <source>
        <dbReference type="ARBA" id="ARBA00023163"/>
    </source>
</evidence>
<accession>A0A655IAM6</accession>
<dbReference type="AlphaFoldDB" id="A0A655IAM6"/>
<dbReference type="Proteomes" id="UP000044938">
    <property type="component" value="Unassembled WGS sequence"/>
</dbReference>
<sequence>MTHTERHRFQSTVKLVSVNDGVDQMGAEPDIMEFVEQMGGYFESRSLTRLAGRLLGWLLVCDPERQSSEELATALAASSGGISTNARMLIQFGFIERLAVAGDRRTYFRLRPNAFAAGERERIRAMAELQDLADVGLRALGDAPPQRSRRLREMRDLLAYMENVVSDALGRYSQRTGEDD</sequence>
<protein>
    <submittedName>
        <fullName evidence="4">Transcriptional regulator</fullName>
    </submittedName>
</protein>
<keyword evidence="1" id="KW-0805">Transcription regulation</keyword>
<evidence type="ECO:0000313" key="5">
    <source>
        <dbReference type="Proteomes" id="UP000044938"/>
    </source>
</evidence>
<dbReference type="SUPFAM" id="SSF46785">
    <property type="entry name" value="Winged helix' DNA-binding domain"/>
    <property type="match status" value="1"/>
</dbReference>
<keyword evidence="3" id="KW-0804">Transcription</keyword>
<dbReference type="Gene3D" id="1.10.287.160">
    <property type="entry name" value="HR1 repeat"/>
    <property type="match status" value="1"/>
</dbReference>
<dbReference type="InterPro" id="IPR036390">
    <property type="entry name" value="WH_DNA-bd_sf"/>
</dbReference>